<feature type="domain" description="Peptidase S1" evidence="4">
    <location>
        <begin position="178"/>
        <end position="452"/>
    </location>
</feature>
<dbReference type="CDD" id="cd00190">
    <property type="entry name" value="Tryp_SPc"/>
    <property type="match status" value="1"/>
</dbReference>
<evidence type="ECO:0000256" key="2">
    <source>
        <dbReference type="PROSITE-ProRule" id="PRU00059"/>
    </source>
</evidence>
<dbReference type="InterPro" id="IPR009003">
    <property type="entry name" value="Peptidase_S1_PA"/>
</dbReference>
<dbReference type="PROSITE" id="PS01180">
    <property type="entry name" value="CUB"/>
    <property type="match status" value="1"/>
</dbReference>
<dbReference type="Pfam" id="PF00089">
    <property type="entry name" value="Trypsin"/>
    <property type="match status" value="2"/>
</dbReference>
<reference evidence="6" key="1">
    <citation type="submission" date="2025-08" db="UniProtKB">
        <authorList>
            <consortium name="RefSeq"/>
        </authorList>
    </citation>
    <scope>IDENTIFICATION</scope>
    <source>
        <tissue evidence="6">Whole organism</tissue>
    </source>
</reference>
<dbReference type="InterPro" id="IPR035914">
    <property type="entry name" value="Sperma_CUB_dom_sf"/>
</dbReference>
<keyword evidence="5" id="KW-1185">Reference proteome</keyword>
<proteinExistence type="predicted"/>
<protein>
    <submittedName>
        <fullName evidence="6">Chymotrypsin-like elastase family member 2A</fullName>
    </submittedName>
</protein>
<dbReference type="SUPFAM" id="SSF49854">
    <property type="entry name" value="Spermadhesin, CUB domain"/>
    <property type="match status" value="1"/>
</dbReference>
<evidence type="ECO:0000313" key="6">
    <source>
        <dbReference type="RefSeq" id="XP_018009083.2"/>
    </source>
</evidence>
<accession>A0A8B7N726</accession>
<evidence type="ECO:0000259" key="4">
    <source>
        <dbReference type="PROSITE" id="PS50240"/>
    </source>
</evidence>
<dbReference type="Pfam" id="PF00431">
    <property type="entry name" value="CUB"/>
    <property type="match status" value="1"/>
</dbReference>
<name>A0A8B7N726_HYAAZ</name>
<evidence type="ECO:0000313" key="5">
    <source>
        <dbReference type="Proteomes" id="UP000694843"/>
    </source>
</evidence>
<comment type="caution">
    <text evidence="2">Lacks conserved residue(s) required for the propagation of feature annotation.</text>
</comment>
<dbReference type="Gene3D" id="2.60.120.290">
    <property type="entry name" value="Spermadhesin, CUB domain"/>
    <property type="match status" value="1"/>
</dbReference>
<dbReference type="InterPro" id="IPR001254">
    <property type="entry name" value="Trypsin_dom"/>
</dbReference>
<evidence type="ECO:0000259" key="3">
    <source>
        <dbReference type="PROSITE" id="PS01180"/>
    </source>
</evidence>
<dbReference type="InterPro" id="IPR043504">
    <property type="entry name" value="Peptidase_S1_PA_chymotrypsin"/>
</dbReference>
<dbReference type="CDD" id="cd00041">
    <property type="entry name" value="CUB"/>
    <property type="match status" value="1"/>
</dbReference>
<dbReference type="AlphaFoldDB" id="A0A8B7N726"/>
<dbReference type="SMART" id="SM00042">
    <property type="entry name" value="CUB"/>
    <property type="match status" value="1"/>
</dbReference>
<feature type="domain" description="CUB" evidence="3">
    <location>
        <begin position="19"/>
        <end position="127"/>
    </location>
</feature>
<dbReference type="Gene3D" id="2.40.10.10">
    <property type="entry name" value="Trypsin-like serine proteases"/>
    <property type="match status" value="1"/>
</dbReference>
<dbReference type="InterPro" id="IPR000859">
    <property type="entry name" value="CUB_dom"/>
</dbReference>
<dbReference type="GO" id="GO:0006508">
    <property type="term" value="P:proteolysis"/>
    <property type="evidence" value="ECO:0007669"/>
    <property type="project" value="InterPro"/>
</dbReference>
<dbReference type="SUPFAM" id="SSF50494">
    <property type="entry name" value="Trypsin-like serine proteases"/>
    <property type="match status" value="1"/>
</dbReference>
<dbReference type="FunFam" id="2.40.10.10:FF:000004">
    <property type="entry name" value="Tryptase gamma 1"/>
    <property type="match status" value="1"/>
</dbReference>
<sequence>MNPLNNFPRADPWDDLSGCGGSFSGVRGVLTSPGYPYKYPSDVTCTYDIRVEAGVQISIECSDFSLQPGYDACENDFLALVVTGNATVRYCGDLKPSITLNGTEVRLVFRSNGNYQYRGFLCRYTALDERGYGVGGWSQDNSTENSHLSSLCSDGNRGGGWSGKCGTQPTREHEASRIVGGEPVHANDFPWMVAILKKCGHDEAHYCHVCGGTVIHHRWVLTSAHCIASIAVAKLGVLLGDHNLYTLTPSQKFFRVQQAIIHPRFNTPSPLNNDIALIMLPQTIFFSRYIAPVCLPDPDTARFVASLPDMEDVQQPGTTKLPYYSTQVPLANPVLHPLLIHRNVSVFGWGTTDDAGTLGVELRGATVEILNNKLCDWYFGLMTESMFCTSGANGNGPCKGDSGSPAQLLMRDGRWVQVGVLSFGAAVGCETGYPSGNTLLPLYVSWIREVTGEDFSQFM</sequence>
<dbReference type="GeneID" id="108666676"/>
<dbReference type="GO" id="GO:0004252">
    <property type="term" value="F:serine-type endopeptidase activity"/>
    <property type="evidence" value="ECO:0007669"/>
    <property type="project" value="InterPro"/>
</dbReference>
<dbReference type="InterPro" id="IPR001314">
    <property type="entry name" value="Peptidase_S1A"/>
</dbReference>
<dbReference type="PANTHER" id="PTHR24252:SF8">
    <property type="entry name" value="ACROSIN"/>
    <property type="match status" value="1"/>
</dbReference>
<keyword evidence="1" id="KW-1015">Disulfide bond</keyword>
<dbReference type="PRINTS" id="PR00722">
    <property type="entry name" value="CHYMOTRYPSIN"/>
</dbReference>
<dbReference type="Proteomes" id="UP000694843">
    <property type="component" value="Unplaced"/>
</dbReference>
<dbReference type="PROSITE" id="PS50240">
    <property type="entry name" value="TRYPSIN_DOM"/>
    <property type="match status" value="1"/>
</dbReference>
<dbReference type="OMA" id="YDACEND"/>
<dbReference type="OrthoDB" id="5565075at2759"/>
<dbReference type="PANTHER" id="PTHR24252">
    <property type="entry name" value="ACROSIN-RELATED"/>
    <property type="match status" value="1"/>
</dbReference>
<evidence type="ECO:0000256" key="1">
    <source>
        <dbReference type="ARBA" id="ARBA00023157"/>
    </source>
</evidence>
<gene>
    <name evidence="6" type="primary">LOC108666676</name>
</gene>
<dbReference type="KEGG" id="hazt:108666676"/>
<organism evidence="5 6">
    <name type="scientific">Hyalella azteca</name>
    <name type="common">Amphipod</name>
    <dbReference type="NCBI Taxonomy" id="294128"/>
    <lineage>
        <taxon>Eukaryota</taxon>
        <taxon>Metazoa</taxon>
        <taxon>Ecdysozoa</taxon>
        <taxon>Arthropoda</taxon>
        <taxon>Crustacea</taxon>
        <taxon>Multicrustacea</taxon>
        <taxon>Malacostraca</taxon>
        <taxon>Eumalacostraca</taxon>
        <taxon>Peracarida</taxon>
        <taxon>Amphipoda</taxon>
        <taxon>Senticaudata</taxon>
        <taxon>Talitrida</taxon>
        <taxon>Talitroidea</taxon>
        <taxon>Hyalellidae</taxon>
        <taxon>Hyalella</taxon>
    </lineage>
</organism>
<dbReference type="SMART" id="SM00020">
    <property type="entry name" value="Tryp_SPc"/>
    <property type="match status" value="1"/>
</dbReference>
<dbReference type="RefSeq" id="XP_018009083.2">
    <property type="nucleotide sequence ID" value="XM_018153594.2"/>
</dbReference>